<dbReference type="Gene3D" id="3.90.550.10">
    <property type="entry name" value="Spore Coat Polysaccharide Biosynthesis Protein SpsA, Chain A"/>
    <property type="match status" value="1"/>
</dbReference>
<comment type="caution">
    <text evidence="2">The sequence shown here is derived from an EMBL/GenBank/DDBJ whole genome shotgun (WGS) entry which is preliminary data.</text>
</comment>
<proteinExistence type="predicted"/>
<evidence type="ECO:0000313" key="3">
    <source>
        <dbReference type="Proteomes" id="UP001499994"/>
    </source>
</evidence>
<name>A0ABP7L654_9GAMM</name>
<dbReference type="Proteomes" id="UP001499994">
    <property type="component" value="Unassembled WGS sequence"/>
</dbReference>
<dbReference type="Pfam" id="PF00535">
    <property type="entry name" value="Glycos_transf_2"/>
    <property type="match status" value="1"/>
</dbReference>
<dbReference type="EMBL" id="BAABDG010000002">
    <property type="protein sequence ID" value="GAA3893845.1"/>
    <property type="molecule type" value="Genomic_DNA"/>
</dbReference>
<feature type="domain" description="Glycosyltransferase 2-like" evidence="1">
    <location>
        <begin position="5"/>
        <end position="147"/>
    </location>
</feature>
<sequence length="247" mass="28791">MESVSIIMPAYNAASFIKQSILSVLAQTYQDYHLYVIDDASTDNTAEVIKPFIHDRLTYIRNDTNQGVAETRNIAIEAARGGYIAFCDSDDIWHKNKLARQVGILQTGRYDVVCSHYYTFEQDPQQIKHYRGGQEIIAYRDMLKSNWIGNLTGIYNRHRTGKVFQRKVGHEDYVMWLSVMEKARNRLAYCVPEPLAFYRLSAQSLSGNKIKAADWQWQIYRRHLGFSYQKSCYLFCSYLYNAAMKRQ</sequence>
<gene>
    <name evidence="2" type="ORF">GCM10022405_19170</name>
</gene>
<dbReference type="PANTHER" id="PTHR22916:SF3">
    <property type="entry name" value="UDP-GLCNAC:BETAGAL BETA-1,3-N-ACETYLGLUCOSAMINYLTRANSFERASE-LIKE PROTEIN 1"/>
    <property type="match status" value="1"/>
</dbReference>
<dbReference type="CDD" id="cd00761">
    <property type="entry name" value="Glyco_tranf_GTA_type"/>
    <property type="match status" value="1"/>
</dbReference>
<evidence type="ECO:0000313" key="2">
    <source>
        <dbReference type="EMBL" id="GAA3893845.1"/>
    </source>
</evidence>
<protein>
    <submittedName>
        <fullName evidence="2">Glycosyltransferase</fullName>
    </submittedName>
</protein>
<accession>A0ABP7L654</accession>
<evidence type="ECO:0000259" key="1">
    <source>
        <dbReference type="Pfam" id="PF00535"/>
    </source>
</evidence>
<dbReference type="InterPro" id="IPR001173">
    <property type="entry name" value="Glyco_trans_2-like"/>
</dbReference>
<organism evidence="2 3">
    <name type="scientific">Gibbsiella dentisursi</name>
    <dbReference type="NCBI Taxonomy" id="796890"/>
    <lineage>
        <taxon>Bacteria</taxon>
        <taxon>Pseudomonadati</taxon>
        <taxon>Pseudomonadota</taxon>
        <taxon>Gammaproteobacteria</taxon>
        <taxon>Enterobacterales</taxon>
        <taxon>Yersiniaceae</taxon>
        <taxon>Gibbsiella</taxon>
    </lineage>
</organism>
<dbReference type="InterPro" id="IPR029044">
    <property type="entry name" value="Nucleotide-diphossugar_trans"/>
</dbReference>
<dbReference type="PANTHER" id="PTHR22916">
    <property type="entry name" value="GLYCOSYLTRANSFERASE"/>
    <property type="match status" value="1"/>
</dbReference>
<dbReference type="SUPFAM" id="SSF53448">
    <property type="entry name" value="Nucleotide-diphospho-sugar transferases"/>
    <property type="match status" value="1"/>
</dbReference>
<reference evidence="3" key="1">
    <citation type="journal article" date="2019" name="Int. J. Syst. Evol. Microbiol.">
        <title>The Global Catalogue of Microorganisms (GCM) 10K type strain sequencing project: providing services to taxonomists for standard genome sequencing and annotation.</title>
        <authorList>
            <consortium name="The Broad Institute Genomics Platform"/>
            <consortium name="The Broad Institute Genome Sequencing Center for Infectious Disease"/>
            <person name="Wu L."/>
            <person name="Ma J."/>
        </authorList>
    </citation>
    <scope>NUCLEOTIDE SEQUENCE [LARGE SCALE GENOMIC DNA]</scope>
    <source>
        <strain evidence="3">JCM 17201</strain>
    </source>
</reference>
<dbReference type="RefSeq" id="WP_279023456.1">
    <property type="nucleotide sequence ID" value="NZ_BAABDG010000002.1"/>
</dbReference>
<keyword evidence="3" id="KW-1185">Reference proteome</keyword>